<evidence type="ECO:0000313" key="2">
    <source>
        <dbReference type="Proteomes" id="UP000198848"/>
    </source>
</evidence>
<accession>A0A1H0ZE06</accession>
<keyword evidence="2" id="KW-1185">Reference proteome</keyword>
<dbReference type="EMBL" id="FNLC01000001">
    <property type="protein sequence ID" value="SDQ25569.1"/>
    <property type="molecule type" value="Genomic_DNA"/>
</dbReference>
<dbReference type="AlphaFoldDB" id="A0A1H0ZE06"/>
<sequence length="89" mass="10394">MVVPVDERDRDGFGDFGNEVGKLDVRLFDYFIVFDVYFENHGDGVVVVSRPLLDCEWVVQFVGALFRLTYSSSMRGFEAMFRPFLDRHF</sequence>
<protein>
    <submittedName>
        <fullName evidence="1">Uncharacterized protein</fullName>
    </submittedName>
</protein>
<reference evidence="2" key="1">
    <citation type="submission" date="2016-10" db="EMBL/GenBank/DDBJ databases">
        <authorList>
            <person name="Varghese N."/>
            <person name="Submissions S."/>
        </authorList>
    </citation>
    <scope>NUCLEOTIDE SEQUENCE [LARGE SCALE GENOMIC DNA]</scope>
    <source>
        <strain evidence="2">DSM 24767</strain>
    </source>
</reference>
<dbReference type="STRING" id="1095778.SAMN04489842_0242"/>
<name>A0A1H0ZE06_NATTX</name>
<organism evidence="1 2">
    <name type="scientific">Natronobacterium texcoconense</name>
    <dbReference type="NCBI Taxonomy" id="1095778"/>
    <lineage>
        <taxon>Archaea</taxon>
        <taxon>Methanobacteriati</taxon>
        <taxon>Methanobacteriota</taxon>
        <taxon>Stenosarchaea group</taxon>
        <taxon>Halobacteria</taxon>
        <taxon>Halobacteriales</taxon>
        <taxon>Natrialbaceae</taxon>
        <taxon>Natronobacterium</taxon>
    </lineage>
</organism>
<evidence type="ECO:0000313" key="1">
    <source>
        <dbReference type="EMBL" id="SDQ25569.1"/>
    </source>
</evidence>
<proteinExistence type="predicted"/>
<gene>
    <name evidence="1" type="ORF">SAMN04489842_0242</name>
</gene>
<dbReference type="Proteomes" id="UP000198848">
    <property type="component" value="Unassembled WGS sequence"/>
</dbReference>